<dbReference type="GO" id="GO:0009279">
    <property type="term" value="C:cell outer membrane"/>
    <property type="evidence" value="ECO:0007669"/>
    <property type="project" value="UniProtKB-SubCell"/>
</dbReference>
<dbReference type="Pfam" id="PF14322">
    <property type="entry name" value="SusD-like_3"/>
    <property type="match status" value="1"/>
</dbReference>
<feature type="domain" description="SusD-like N-terminal" evidence="7">
    <location>
        <begin position="22"/>
        <end position="227"/>
    </location>
</feature>
<dbReference type="InterPro" id="IPR012944">
    <property type="entry name" value="SusD_RagB_dom"/>
</dbReference>
<evidence type="ECO:0000313" key="8">
    <source>
        <dbReference type="EMBL" id="QGW27401.1"/>
    </source>
</evidence>
<evidence type="ECO:0000313" key="9">
    <source>
        <dbReference type="Proteomes" id="UP000426027"/>
    </source>
</evidence>
<dbReference type="Proteomes" id="UP000426027">
    <property type="component" value="Chromosome"/>
</dbReference>
<sequence>MKKKLLYAVALIVVGLGGCKKDFLETKPYDADDAAAAFSTPEKVAAAMNGLYDIMTRSGFTNHVLLTTEVKGRDMFVVSTGNYGRFVNEYRFLQSPTVGYGFQFWRDGFALLNNSNRAIVNLPDAPISAALKTQNIAEARAIRAWTYHQLIRLFAQPYTVDSNSVGLPKIEVPLSPNDVVPQRAAVKEIYAFMLSDLQYAKANLTRTGDVYKFTKEAIDGMLARVYLDMGNWSKAAEHAKLARARNPLAAASTLLDGFVDPTSEWIFGLDYRSDDNTGYLQLASFLEPYDIGYSTFRATPSYYALFADNDIRKKQFYVNLDPVNYNPGDALQRDTPLIRKNGYLMNKFYFRDAWDLDMPLMRSAEMYLIEAEAEAEMNHDDPAQAALFEVQKRAITGAVKSTNTGAALKNEISVERRKELQGEGFAFFDIIRRKETLTRVSPEHWSPITLAPGDYRNILPIPQQEREASGMQQNAGYPL</sequence>
<evidence type="ECO:0000256" key="3">
    <source>
        <dbReference type="ARBA" id="ARBA00022729"/>
    </source>
</evidence>
<keyword evidence="3" id="KW-0732">Signal</keyword>
<evidence type="ECO:0000256" key="5">
    <source>
        <dbReference type="ARBA" id="ARBA00023237"/>
    </source>
</evidence>
<reference evidence="8 9" key="1">
    <citation type="submission" date="2019-11" db="EMBL/GenBank/DDBJ databases">
        <authorList>
            <person name="Im W.T."/>
        </authorList>
    </citation>
    <scope>NUCLEOTIDE SEQUENCE [LARGE SCALE GENOMIC DNA]</scope>
    <source>
        <strain evidence="8 9">SB-02</strain>
    </source>
</reference>
<keyword evidence="9" id="KW-1185">Reference proteome</keyword>
<organism evidence="8 9">
    <name type="scientific">Phnomibacter ginsenosidimutans</name>
    <dbReference type="NCBI Taxonomy" id="2676868"/>
    <lineage>
        <taxon>Bacteria</taxon>
        <taxon>Pseudomonadati</taxon>
        <taxon>Bacteroidota</taxon>
        <taxon>Chitinophagia</taxon>
        <taxon>Chitinophagales</taxon>
        <taxon>Chitinophagaceae</taxon>
        <taxon>Phnomibacter</taxon>
    </lineage>
</organism>
<dbReference type="EMBL" id="CP046566">
    <property type="protein sequence ID" value="QGW27401.1"/>
    <property type="molecule type" value="Genomic_DNA"/>
</dbReference>
<dbReference type="Gene3D" id="1.25.40.390">
    <property type="match status" value="1"/>
</dbReference>
<dbReference type="InterPro" id="IPR011990">
    <property type="entry name" value="TPR-like_helical_dom_sf"/>
</dbReference>
<evidence type="ECO:0000256" key="1">
    <source>
        <dbReference type="ARBA" id="ARBA00004442"/>
    </source>
</evidence>
<accession>A0A6I6GXX2</accession>
<keyword evidence="4" id="KW-0472">Membrane</keyword>
<keyword evidence="5" id="KW-0998">Cell outer membrane</keyword>
<gene>
    <name evidence="8" type="ORF">GLV81_04185</name>
</gene>
<evidence type="ECO:0000256" key="4">
    <source>
        <dbReference type="ARBA" id="ARBA00023136"/>
    </source>
</evidence>
<evidence type="ECO:0000259" key="7">
    <source>
        <dbReference type="Pfam" id="PF14322"/>
    </source>
</evidence>
<proteinExistence type="inferred from homology"/>
<evidence type="ECO:0000259" key="6">
    <source>
        <dbReference type="Pfam" id="PF07980"/>
    </source>
</evidence>
<dbReference type="Pfam" id="PF07980">
    <property type="entry name" value="SusD_RagB"/>
    <property type="match status" value="1"/>
</dbReference>
<dbReference type="SUPFAM" id="SSF48452">
    <property type="entry name" value="TPR-like"/>
    <property type="match status" value="1"/>
</dbReference>
<dbReference type="InterPro" id="IPR033985">
    <property type="entry name" value="SusD-like_N"/>
</dbReference>
<protein>
    <submittedName>
        <fullName evidence="8">RagB/SusD family nutrient uptake outer membrane protein</fullName>
    </submittedName>
</protein>
<dbReference type="AlphaFoldDB" id="A0A6I6GXX2"/>
<dbReference type="RefSeq" id="WP_157477141.1">
    <property type="nucleotide sequence ID" value="NZ_CP046566.1"/>
</dbReference>
<dbReference type="PROSITE" id="PS51257">
    <property type="entry name" value="PROKAR_LIPOPROTEIN"/>
    <property type="match status" value="1"/>
</dbReference>
<feature type="domain" description="RagB/SusD" evidence="6">
    <location>
        <begin position="356"/>
        <end position="477"/>
    </location>
</feature>
<comment type="similarity">
    <text evidence="2">Belongs to the SusD family.</text>
</comment>
<comment type="subcellular location">
    <subcellularLocation>
        <location evidence="1">Cell outer membrane</location>
    </subcellularLocation>
</comment>
<evidence type="ECO:0000256" key="2">
    <source>
        <dbReference type="ARBA" id="ARBA00006275"/>
    </source>
</evidence>
<name>A0A6I6GXX2_9BACT</name>
<dbReference type="KEGG" id="fls:GLV81_04185"/>